<reference evidence="3 4" key="1">
    <citation type="submission" date="2024-05" db="EMBL/GenBank/DDBJ databases">
        <authorList>
            <person name="Wallberg A."/>
        </authorList>
    </citation>
    <scope>NUCLEOTIDE SEQUENCE [LARGE SCALE GENOMIC DNA]</scope>
</reference>
<dbReference type="PANTHER" id="PTHR24373:SF275">
    <property type="entry name" value="TIR DOMAIN-CONTAINING PROTEIN"/>
    <property type="match status" value="1"/>
</dbReference>
<dbReference type="Gene3D" id="3.80.10.10">
    <property type="entry name" value="Ribonuclease Inhibitor"/>
    <property type="match status" value="1"/>
</dbReference>
<dbReference type="PANTHER" id="PTHR24373">
    <property type="entry name" value="SLIT RELATED LEUCINE-RICH REPEAT NEURONAL PROTEIN"/>
    <property type="match status" value="1"/>
</dbReference>
<dbReference type="Proteomes" id="UP001497623">
    <property type="component" value="Unassembled WGS sequence"/>
</dbReference>
<feature type="signal peptide" evidence="2">
    <location>
        <begin position="1"/>
        <end position="18"/>
    </location>
</feature>
<name>A0AAV2R6W6_MEGNR</name>
<accession>A0AAV2R6W6</accession>
<dbReference type="AlphaFoldDB" id="A0AAV2R6W6"/>
<organism evidence="3 4">
    <name type="scientific">Meganyctiphanes norvegica</name>
    <name type="common">Northern krill</name>
    <name type="synonym">Thysanopoda norvegica</name>
    <dbReference type="NCBI Taxonomy" id="48144"/>
    <lineage>
        <taxon>Eukaryota</taxon>
        <taxon>Metazoa</taxon>
        <taxon>Ecdysozoa</taxon>
        <taxon>Arthropoda</taxon>
        <taxon>Crustacea</taxon>
        <taxon>Multicrustacea</taxon>
        <taxon>Malacostraca</taxon>
        <taxon>Eumalacostraca</taxon>
        <taxon>Eucarida</taxon>
        <taxon>Euphausiacea</taxon>
        <taxon>Euphausiidae</taxon>
        <taxon>Meganyctiphanes</taxon>
    </lineage>
</organism>
<dbReference type="EMBL" id="CAXKWB010017481">
    <property type="protein sequence ID" value="CAL4118984.1"/>
    <property type="molecule type" value="Genomic_DNA"/>
</dbReference>
<gene>
    <name evidence="3" type="ORF">MNOR_LOCUS21575</name>
</gene>
<dbReference type="InterPro" id="IPR050328">
    <property type="entry name" value="Dev_Immune_Receptor"/>
</dbReference>
<proteinExistence type="predicted"/>
<evidence type="ECO:0000256" key="1">
    <source>
        <dbReference type="ARBA" id="ARBA00022729"/>
    </source>
</evidence>
<keyword evidence="1 2" id="KW-0732">Signal</keyword>
<comment type="caution">
    <text evidence="3">The sequence shown here is derived from an EMBL/GenBank/DDBJ whole genome shotgun (WGS) entry which is preliminary data.</text>
</comment>
<dbReference type="InterPro" id="IPR001611">
    <property type="entry name" value="Leu-rich_rpt"/>
</dbReference>
<dbReference type="InterPro" id="IPR032675">
    <property type="entry name" value="LRR_dom_sf"/>
</dbReference>
<sequence>MKLDIVILLYIVVTFVSGQRNDHQDPIPSDVYNQSKVCVVQDSHHQHEYYGYVPPCPDSEDNAPCVCTYDIDSEDNTMDLDCSAVESQEQVKQILKADFPFKNFGQFDLTYNYNNITVLESGVFNGVSFEIINIYYTDLEVVELKALNSWYETATKLNLFNNKITSFPFDELSQFSKLRYFSISGNSLGMVPADAFHGLTALEYLGVSDNYANFVGTFQDLPNLRDIDMFSNALTTVSANFIKTGSSYLMHIDLSGNNIVSVEPGAFDIVEGLEINMYGNSLSTLEEATWRPHLEAGGTLFAAYNPLICGCDIAWLFGEDQLLEQIGNYTTCNDGENLHDLDPSIFDPC</sequence>
<evidence type="ECO:0000313" key="4">
    <source>
        <dbReference type="Proteomes" id="UP001497623"/>
    </source>
</evidence>
<keyword evidence="4" id="KW-1185">Reference proteome</keyword>
<evidence type="ECO:0000313" key="3">
    <source>
        <dbReference type="EMBL" id="CAL4118984.1"/>
    </source>
</evidence>
<dbReference type="Pfam" id="PF13855">
    <property type="entry name" value="LRR_8"/>
    <property type="match status" value="1"/>
</dbReference>
<evidence type="ECO:0008006" key="5">
    <source>
        <dbReference type="Google" id="ProtNLM"/>
    </source>
</evidence>
<feature type="chain" id="PRO_5043729955" description="Oplophorus-luciferin 2-monooxygenase non-catalytic subunit" evidence="2">
    <location>
        <begin position="19"/>
        <end position="349"/>
    </location>
</feature>
<evidence type="ECO:0000256" key="2">
    <source>
        <dbReference type="SAM" id="SignalP"/>
    </source>
</evidence>
<dbReference type="SUPFAM" id="SSF52058">
    <property type="entry name" value="L domain-like"/>
    <property type="match status" value="1"/>
</dbReference>
<protein>
    <recommendedName>
        <fullName evidence="5">Oplophorus-luciferin 2-monooxygenase non-catalytic subunit</fullName>
    </recommendedName>
</protein>